<dbReference type="KEGG" id="bthu:YBT1518_09155"/>
<accession>A0A9W3KAI1</accession>
<protein>
    <submittedName>
        <fullName evidence="1">Terminase</fullName>
    </submittedName>
</protein>
<reference evidence="1 2" key="1">
    <citation type="submission" date="2013-05" db="EMBL/GenBank/DDBJ databases">
        <title>Complete genome sequence of Bacillus thuringiensis YBT-1518, a typical strain with high toxicity to nematode.</title>
        <authorList>
            <person name="Wang P."/>
            <person name="Zhang C."/>
            <person name="Guo M."/>
            <person name="Guo S."/>
            <person name="Zhu Y."/>
            <person name="Zheng J."/>
            <person name="Zhu L."/>
            <person name="Ruan L."/>
            <person name="Peng D."/>
            <person name="Sun M."/>
        </authorList>
    </citation>
    <scope>NUCLEOTIDE SEQUENCE [LARGE SCALE GENOMIC DNA]</scope>
    <source>
        <strain evidence="1 2">YBT-1518</strain>
    </source>
</reference>
<dbReference type="AlphaFoldDB" id="A0A9W3KAI1"/>
<evidence type="ECO:0000313" key="1">
    <source>
        <dbReference type="EMBL" id="AHA71028.1"/>
    </source>
</evidence>
<sequence>MNRVTQYALDVLEGRIIAGNLVKLACQRHMNDLERQGTEEFPFICVPGMATV</sequence>
<name>A0A9W3KAI1_BACTU</name>
<gene>
    <name evidence="1" type="ORF">YBT1518_09155</name>
</gene>
<dbReference type="EMBL" id="CP005935">
    <property type="protein sequence ID" value="AHA71028.1"/>
    <property type="molecule type" value="Genomic_DNA"/>
</dbReference>
<proteinExistence type="predicted"/>
<dbReference type="RefSeq" id="WP_023521562.1">
    <property type="nucleotide sequence ID" value="NC_022873.1"/>
</dbReference>
<organism evidence="1 2">
    <name type="scientific">Bacillus thuringiensis YBT-1518</name>
    <dbReference type="NCBI Taxonomy" id="529122"/>
    <lineage>
        <taxon>Bacteria</taxon>
        <taxon>Bacillati</taxon>
        <taxon>Bacillota</taxon>
        <taxon>Bacilli</taxon>
        <taxon>Bacillales</taxon>
        <taxon>Bacillaceae</taxon>
        <taxon>Bacillus</taxon>
        <taxon>Bacillus cereus group</taxon>
    </lineage>
</organism>
<evidence type="ECO:0000313" key="2">
    <source>
        <dbReference type="Proteomes" id="UP000018566"/>
    </source>
</evidence>
<dbReference type="Proteomes" id="UP000018566">
    <property type="component" value="Chromosome"/>
</dbReference>